<protein>
    <recommendedName>
        <fullName evidence="3">ABC transporter permease</fullName>
    </recommendedName>
</protein>
<dbReference type="GeneID" id="33352737"/>
<feature type="transmembrane region" description="Helical" evidence="1">
    <location>
        <begin position="222"/>
        <end position="245"/>
    </location>
</feature>
<dbReference type="PANTHER" id="PTHR30188:SF4">
    <property type="entry name" value="PROTEIN TRIGALACTOSYLDIACYLGLYCEROL 1, CHLOROPLASTIC"/>
    <property type="match status" value="1"/>
</dbReference>
<proteinExistence type="predicted"/>
<name>A0A1Z1M046_9FLOR</name>
<evidence type="ECO:0008006" key="3">
    <source>
        <dbReference type="Google" id="ProtNLM"/>
    </source>
</evidence>
<evidence type="ECO:0000256" key="1">
    <source>
        <dbReference type="SAM" id="Phobius"/>
    </source>
</evidence>
<dbReference type="GO" id="GO:0043190">
    <property type="term" value="C:ATP-binding cassette (ABC) transporter complex"/>
    <property type="evidence" value="ECO:0007669"/>
    <property type="project" value="InterPro"/>
</dbReference>
<dbReference type="PANTHER" id="PTHR30188">
    <property type="entry name" value="ABC TRANSPORTER PERMEASE PROTEIN-RELATED"/>
    <property type="match status" value="1"/>
</dbReference>
<keyword evidence="1" id="KW-0812">Transmembrane</keyword>
<dbReference type="AlphaFoldDB" id="A0A1Z1M046"/>
<evidence type="ECO:0000313" key="2">
    <source>
        <dbReference type="EMBL" id="ARW59319.1"/>
    </source>
</evidence>
<accession>A0A1Z1M046</accession>
<keyword evidence="2" id="KW-0150">Chloroplast</keyword>
<dbReference type="EMBL" id="MF101408">
    <property type="protein sequence ID" value="ARW59319.1"/>
    <property type="molecule type" value="Genomic_DNA"/>
</dbReference>
<keyword evidence="1" id="KW-0472">Membrane</keyword>
<dbReference type="RefSeq" id="YP_009391175.1">
    <property type="nucleotide sequence ID" value="NC_035257.1"/>
</dbReference>
<feature type="transmembrane region" description="Helical" evidence="1">
    <location>
        <begin position="121"/>
        <end position="143"/>
    </location>
</feature>
<dbReference type="Pfam" id="PF02405">
    <property type="entry name" value="MlaE"/>
    <property type="match status" value="1"/>
</dbReference>
<keyword evidence="2" id="KW-0934">Plastid</keyword>
<keyword evidence="1" id="KW-1133">Transmembrane helix</keyword>
<gene>
    <name evidence="2" type="primary">ycf63</name>
</gene>
<reference evidence="2" key="1">
    <citation type="journal article" date="2017" name="J. Phycol.">
        <title>Analysis of chloroplast genomes and a supermatrix inform reclassification of the Rhodomelaceae (Rhodophyta).</title>
        <authorList>
            <person name="Diaz-Tapia P."/>
            <person name="Maggs C.A."/>
            <person name="West J.A."/>
            <person name="Verbruggen H."/>
        </authorList>
    </citation>
    <scope>NUCLEOTIDE SEQUENCE</scope>
    <source>
        <strain evidence="2">DHO101</strain>
    </source>
</reference>
<sequence length="255" mass="28512">MRKFLEKIYIILKIMFNLFSISNICKLNSLNLLRQMQTIIPACLPATMITSCFMSLVFSLQIVKEFLYLNASDLVGSVLTIIFLRELSPVLTSIILIGKIGSYFTAELATMKITEQIDVLYILNINPISYLVIPRILAFIIILPLLNCLSLLTSLSSSSFICFILYNIHPKMFFLSVLTSLSYQDLIKSCLKTIIFALFISTISCVWGLTSQGGAKGVGESITKSVVISLLSVLCLDFILSYYMFNSLDSVLKSL</sequence>
<dbReference type="GO" id="GO:0005548">
    <property type="term" value="F:phospholipid transporter activity"/>
    <property type="evidence" value="ECO:0007669"/>
    <property type="project" value="TreeGrafter"/>
</dbReference>
<geneLocation type="chloroplast" evidence="2"/>
<dbReference type="InterPro" id="IPR030802">
    <property type="entry name" value="Permease_MalE"/>
</dbReference>
<feature type="transmembrane region" description="Helical" evidence="1">
    <location>
        <begin position="149"/>
        <end position="168"/>
    </location>
</feature>
<organism evidence="2">
    <name type="scientific">Dipterocladia arabiensis</name>
    <dbReference type="NCBI Taxonomy" id="2007176"/>
    <lineage>
        <taxon>Eukaryota</taxon>
        <taxon>Rhodophyta</taxon>
        <taxon>Florideophyceae</taxon>
        <taxon>Rhodymeniophycidae</taxon>
        <taxon>Ceramiales</taxon>
        <taxon>Dasyaceae</taxon>
        <taxon>Dipterocladia</taxon>
    </lineage>
</organism>
<feature type="transmembrane region" description="Helical" evidence="1">
    <location>
        <begin position="39"/>
        <end position="60"/>
    </location>
</feature>
<feature type="transmembrane region" description="Helical" evidence="1">
    <location>
        <begin position="189"/>
        <end position="210"/>
    </location>
</feature>